<gene>
    <name evidence="2" type="ORF">Pla175_37960</name>
</gene>
<feature type="signal peptide" evidence="1">
    <location>
        <begin position="1"/>
        <end position="22"/>
    </location>
</feature>
<feature type="chain" id="PRO_5022076483" evidence="1">
    <location>
        <begin position="23"/>
        <end position="263"/>
    </location>
</feature>
<evidence type="ECO:0000256" key="1">
    <source>
        <dbReference type="SAM" id="SignalP"/>
    </source>
</evidence>
<dbReference type="RefSeq" id="WP_145288790.1">
    <property type="nucleotide sequence ID" value="NZ_CP036291.1"/>
</dbReference>
<evidence type="ECO:0000313" key="2">
    <source>
        <dbReference type="EMBL" id="QDU90392.1"/>
    </source>
</evidence>
<sequence precursor="true">MPLPLRNLLLCLLCLAVSPCPAASPWSQLAAGEPLAAYTTDGRVLRGDLDPRSTDAVLCLSVDAAGVTISSATPAALVARVEQASPVALPPVWHGGVGPELLPFHPDRSTWGDAVVRSLEVLAAPGSWDADPQIDGLRLWVRPRGADGGYTNVAGSLRCELRVESGDPRTHQRGFAVTERWRRELTLDDYGPEGAVVELPYSRLRPEQRSEFPRLGVLSVRMVVPGEGVIDALVTDVPLAAPSFNRDRNQLLTGQRYFPGEAH</sequence>
<reference evidence="2 3" key="1">
    <citation type="submission" date="2019-02" db="EMBL/GenBank/DDBJ databases">
        <title>Deep-cultivation of Planctomycetes and their phenomic and genomic characterization uncovers novel biology.</title>
        <authorList>
            <person name="Wiegand S."/>
            <person name="Jogler M."/>
            <person name="Boedeker C."/>
            <person name="Pinto D."/>
            <person name="Vollmers J."/>
            <person name="Rivas-Marin E."/>
            <person name="Kohn T."/>
            <person name="Peeters S.H."/>
            <person name="Heuer A."/>
            <person name="Rast P."/>
            <person name="Oberbeckmann S."/>
            <person name="Bunk B."/>
            <person name="Jeske O."/>
            <person name="Meyerdierks A."/>
            <person name="Storesund J.E."/>
            <person name="Kallscheuer N."/>
            <person name="Luecker S."/>
            <person name="Lage O.M."/>
            <person name="Pohl T."/>
            <person name="Merkel B.J."/>
            <person name="Hornburger P."/>
            <person name="Mueller R.-W."/>
            <person name="Bruemmer F."/>
            <person name="Labrenz M."/>
            <person name="Spormann A.M."/>
            <person name="Op den Camp H."/>
            <person name="Overmann J."/>
            <person name="Amann R."/>
            <person name="Jetten M.S.M."/>
            <person name="Mascher T."/>
            <person name="Medema M.H."/>
            <person name="Devos D.P."/>
            <person name="Kaster A.-K."/>
            <person name="Ovreas L."/>
            <person name="Rohde M."/>
            <person name="Galperin M.Y."/>
            <person name="Jogler C."/>
        </authorList>
    </citation>
    <scope>NUCLEOTIDE SEQUENCE [LARGE SCALE GENOMIC DNA]</scope>
    <source>
        <strain evidence="2 3">Pla175</strain>
    </source>
</reference>
<evidence type="ECO:0000313" key="3">
    <source>
        <dbReference type="Proteomes" id="UP000317429"/>
    </source>
</evidence>
<accession>A0A518DG29</accession>
<protein>
    <submittedName>
        <fullName evidence="2">Uncharacterized protein</fullName>
    </submittedName>
</protein>
<dbReference type="EMBL" id="CP036291">
    <property type="protein sequence ID" value="QDU90392.1"/>
    <property type="molecule type" value="Genomic_DNA"/>
</dbReference>
<proteinExistence type="predicted"/>
<organism evidence="2 3">
    <name type="scientific">Pirellulimonas nuda</name>
    <dbReference type="NCBI Taxonomy" id="2528009"/>
    <lineage>
        <taxon>Bacteria</taxon>
        <taxon>Pseudomonadati</taxon>
        <taxon>Planctomycetota</taxon>
        <taxon>Planctomycetia</taxon>
        <taxon>Pirellulales</taxon>
        <taxon>Lacipirellulaceae</taxon>
        <taxon>Pirellulimonas</taxon>
    </lineage>
</organism>
<keyword evidence="3" id="KW-1185">Reference proteome</keyword>
<keyword evidence="1" id="KW-0732">Signal</keyword>
<dbReference type="OrthoDB" id="260020at2"/>
<dbReference type="AlphaFoldDB" id="A0A518DG29"/>
<dbReference type="KEGG" id="pnd:Pla175_37960"/>
<name>A0A518DG29_9BACT</name>
<dbReference type="Proteomes" id="UP000317429">
    <property type="component" value="Chromosome"/>
</dbReference>